<accession>A0A8R1U6X8</accession>
<dbReference type="InterPro" id="IPR029052">
    <property type="entry name" value="Metallo-depent_PP-like"/>
</dbReference>
<feature type="compositionally biased region" description="Basic and acidic residues" evidence="2">
    <location>
        <begin position="895"/>
        <end position="908"/>
    </location>
</feature>
<dbReference type="GO" id="GO:0016787">
    <property type="term" value="F:hydrolase activity"/>
    <property type="evidence" value="ECO:0007669"/>
    <property type="project" value="InterPro"/>
</dbReference>
<dbReference type="GO" id="GO:0005912">
    <property type="term" value="C:adherens junction"/>
    <property type="evidence" value="ECO:0000318"/>
    <property type="project" value="GO_Central"/>
</dbReference>
<dbReference type="SUPFAM" id="SSF56300">
    <property type="entry name" value="Metallo-dependent phosphatases"/>
    <property type="match status" value="1"/>
</dbReference>
<feature type="region of interest" description="Disordered" evidence="2">
    <location>
        <begin position="1034"/>
        <end position="1084"/>
    </location>
</feature>
<dbReference type="Gene3D" id="2.30.42.10">
    <property type="match status" value="3"/>
</dbReference>
<feature type="compositionally biased region" description="Basic and acidic residues" evidence="2">
    <location>
        <begin position="787"/>
        <end position="796"/>
    </location>
</feature>
<dbReference type="InterPro" id="IPR001478">
    <property type="entry name" value="PDZ"/>
</dbReference>
<dbReference type="InterPro" id="IPR052213">
    <property type="entry name" value="PAR3"/>
</dbReference>
<dbReference type="SMART" id="SM00228">
    <property type="entry name" value="PDZ"/>
    <property type="match status" value="3"/>
</dbReference>
<accession>A0A2A6BB18</accession>
<dbReference type="GO" id="GO:0030010">
    <property type="term" value="P:establishment of cell polarity"/>
    <property type="evidence" value="ECO:0000318"/>
    <property type="project" value="GO_Central"/>
</dbReference>
<dbReference type="GO" id="GO:0045197">
    <property type="term" value="P:establishment or maintenance of epithelial cell apical/basal polarity"/>
    <property type="evidence" value="ECO:0000318"/>
    <property type="project" value="GO_Central"/>
</dbReference>
<evidence type="ECO:0000313" key="4">
    <source>
        <dbReference type="Proteomes" id="UP000005239"/>
    </source>
</evidence>
<dbReference type="GO" id="GO:0005938">
    <property type="term" value="C:cell cortex"/>
    <property type="evidence" value="ECO:0000318"/>
    <property type="project" value="GO_Central"/>
</dbReference>
<feature type="compositionally biased region" description="Polar residues" evidence="2">
    <location>
        <begin position="732"/>
        <end position="743"/>
    </location>
</feature>
<evidence type="ECO:0000313" key="3">
    <source>
        <dbReference type="EnsemblMetazoa" id="PPA05705.1"/>
    </source>
</evidence>
<feature type="region of interest" description="Disordered" evidence="2">
    <location>
        <begin position="680"/>
        <end position="878"/>
    </location>
</feature>
<sequence>MRGVRIPSLRDSLTREQRERLGGERRPPTMRDDDRHVTGEDTVVRVHRLMLPEDDAILDMSDTVEDILEEGATHIVAIFDEDDGRRKVSRQSVVEVNDYERLNMGDLRVSSSASSSSFHPPTSFLHSPHSSSTPTSTGPSNTPVRSSLRSEGVTSPTRNHRVTLSPEVTKKLDLDERREGGGGKEGREGRERDGGEGTARLSRSIGRKSKMSDSFYDAAARLEEMGSSSLGPSHSVPANLLDLSTPPPLSAAHSKSDSFSASALLPAADPAHTVVVLHDRQKTRLGIEVSGVQDEASIGRLTALQITSIDGDGRVGRDGGLRIGDNIVELNGRPVAKMSLIRARTYLFELANENSPTLTVARPLESFHTPSTPSSSSGLTREGTAQGSMKKPIQSALQQANTVEMVGEQMRIDITKRSGFGFTITGRETGTGRHLFYVGTVKTGGAAYGILHGGDRLLEVNGESLEELRQSEVVDRLKRVNEGERVRILLSRVNGGTNGIEKEREEERTERDKENRGYTVDAGWEELLFRIPLNNSGSAGLGVSLKARVTVKQDRSRHDCGIFVKKLLHGGAAYRDGRLRENDRVVAIEEECLRTRTNAEASEAITTKLKQIGPDASAVTLRVWRPLSREEEGEGKIREALDESIHINGGATPASTPTSVKLRLISTALDERRATISSECSGTDMDESTISPVDAFDREAPTRKSISEKRGMGASSDAALTTTFQKIKHSRQTSAPPTSQSASFHGASAVAKRTAERIRSQSVHPRVAPEERRDDDEEEQGEEDEEREGREEENRRRSNTFGSSTPTENGGGGERTGRSNGMKQSFKQAVDDTNLPWMYRSSTDSPLVMRRANEHKEKDKERRKSMGSGLRSLFKLGKSRDADLDKNDEYLRKREEENRRRMEEEMRLHHSRTTPTSMRRATLYSEYAPIPYPQQYRDEPPSPLRSPLIVANSTFYSSHTRDPRPLHPQPISSIDTRVIGMGGAILPPLPTTPNGSRPSPYSSHTDMVHQARPVMVAHTPSSRTDTVDTQWGMHHKDTNQSTTRHSMPGSRILQEGMRREEREEEGRVQSGGEKNKRERDISHLAFPTTRFPIYMAGGGGGGGVSSGGVGTAPRNQKERLSLRARKKLREERERASPIPVAPPSSSSSSFPPPPPDAEVPLIRMRREPMVYNGGSLPARNLVHSVTRPPLLNHDIYASPSPPLVSRFGTRTSRDWPVHGCAIFANLPDECKGGASHYEPSWTLTHRGIQYEGSIKCCGNDYCNEIEEAMFVITIFIGLVFYDHLPNFTKQIRRLLNMDSQELDGSDKQVALSMNPLNLPIIPDNGGPIAQLQYTGPNITGFFASMNSMLEVFREVPTRLTDLVARLIEHGPYEFPFDPNELGDLFDKAAEILGDEPSVIDVDFGVHVIGNLEGSYINLFRWFYIFGWPPKEKFIFLGGAIHPGNPFSLEVLALILALKVYGFPPRISETLREVAAKALNRLPLAVLINKQILCVHSSLPNEITTVEEINQIRRPFTSYHKESLEAYLLNAIPDDILHRPTEEWTSNDNPLAYVDEIIEGFLKKGSLMFLPKDLEETAKRLKLDLIIRAKSVCQYGVSALTERIFSLWSTQYFGETSAGAAMMIDTNGSISITRLYKFGTFNEDQSGACLEVIERTVKEELERVDNTKEKNDELNALHQQPPKVMKMGYYV</sequence>
<evidence type="ECO:0000256" key="2">
    <source>
        <dbReference type="SAM" id="MobiDB-lite"/>
    </source>
</evidence>
<reference evidence="3" key="2">
    <citation type="submission" date="2022-06" db="UniProtKB">
        <authorList>
            <consortium name="EnsemblMetazoa"/>
        </authorList>
    </citation>
    <scope>IDENTIFICATION</scope>
    <source>
        <strain evidence="3">PS312</strain>
    </source>
</reference>
<reference evidence="4" key="1">
    <citation type="journal article" date="2008" name="Nat. Genet.">
        <title>The Pristionchus pacificus genome provides a unique perspective on nematode lifestyle and parasitism.</title>
        <authorList>
            <person name="Dieterich C."/>
            <person name="Clifton S.W."/>
            <person name="Schuster L.N."/>
            <person name="Chinwalla A."/>
            <person name="Delehaunty K."/>
            <person name="Dinkelacker I."/>
            <person name="Fulton L."/>
            <person name="Fulton R."/>
            <person name="Godfrey J."/>
            <person name="Minx P."/>
            <person name="Mitreva M."/>
            <person name="Roeseler W."/>
            <person name="Tian H."/>
            <person name="Witte H."/>
            <person name="Yang S.P."/>
            <person name="Wilson R.K."/>
            <person name="Sommer R.J."/>
        </authorList>
    </citation>
    <scope>NUCLEOTIDE SEQUENCE [LARGE SCALE GENOMIC DNA]</scope>
    <source>
        <strain evidence="4">PS312</strain>
    </source>
</reference>
<feature type="region of interest" description="Disordered" evidence="2">
    <location>
        <begin position="1"/>
        <end position="35"/>
    </location>
</feature>
<dbReference type="GO" id="GO:0000226">
    <property type="term" value="P:microtubule cytoskeleton organization"/>
    <property type="evidence" value="ECO:0000318"/>
    <property type="project" value="GO_Central"/>
</dbReference>
<feature type="coiled-coil region" evidence="1">
    <location>
        <begin position="1649"/>
        <end position="1676"/>
    </location>
</feature>
<feature type="compositionally biased region" description="Basic and acidic residues" evidence="2">
    <location>
        <begin position="168"/>
        <end position="195"/>
    </location>
</feature>
<dbReference type="PANTHER" id="PTHR16484">
    <property type="entry name" value="PARTITIONING DEFECTIVE 3 RELATED"/>
    <property type="match status" value="1"/>
</dbReference>
<dbReference type="Proteomes" id="UP000005239">
    <property type="component" value="Unassembled WGS sequence"/>
</dbReference>
<feature type="region of interest" description="Disordered" evidence="2">
    <location>
        <begin position="895"/>
        <end position="916"/>
    </location>
</feature>
<dbReference type="Gene3D" id="3.60.21.10">
    <property type="match status" value="2"/>
</dbReference>
<feature type="compositionally biased region" description="Polar residues" evidence="2">
    <location>
        <begin position="144"/>
        <end position="157"/>
    </location>
</feature>
<feature type="compositionally biased region" description="Basic and acidic residues" evidence="2">
    <location>
        <begin position="12"/>
        <end position="35"/>
    </location>
</feature>
<feature type="region of interest" description="Disordered" evidence="2">
    <location>
        <begin position="364"/>
        <end position="394"/>
    </location>
</feature>
<gene>
    <name evidence="3" type="primary">WBGene00095259</name>
</gene>
<feature type="compositionally biased region" description="Basic and acidic residues" evidence="2">
    <location>
        <begin position="1056"/>
        <end position="1082"/>
    </location>
</feature>
<dbReference type="InterPro" id="IPR006186">
    <property type="entry name" value="Ser/Thr-sp_prot-phosphatase"/>
</dbReference>
<organism evidence="3 4">
    <name type="scientific">Pristionchus pacificus</name>
    <name type="common">Parasitic nematode worm</name>
    <dbReference type="NCBI Taxonomy" id="54126"/>
    <lineage>
        <taxon>Eukaryota</taxon>
        <taxon>Metazoa</taxon>
        <taxon>Ecdysozoa</taxon>
        <taxon>Nematoda</taxon>
        <taxon>Chromadorea</taxon>
        <taxon>Rhabditida</taxon>
        <taxon>Rhabditina</taxon>
        <taxon>Diplogasteromorpha</taxon>
        <taxon>Diplogasteroidea</taxon>
        <taxon>Neodiplogasteridae</taxon>
        <taxon>Pristionchus</taxon>
    </lineage>
</organism>
<dbReference type="GO" id="GO:0043296">
    <property type="term" value="C:apical junction complex"/>
    <property type="evidence" value="ECO:0000318"/>
    <property type="project" value="GO_Central"/>
</dbReference>
<feature type="compositionally biased region" description="Low complexity" evidence="2">
    <location>
        <begin position="110"/>
        <end position="143"/>
    </location>
</feature>
<dbReference type="InterPro" id="IPR036034">
    <property type="entry name" value="PDZ_sf"/>
</dbReference>
<dbReference type="SMART" id="SM00156">
    <property type="entry name" value="PP2Ac"/>
    <property type="match status" value="1"/>
</dbReference>
<feature type="compositionally biased region" description="Basic and acidic residues" evidence="2">
    <location>
        <begin position="695"/>
        <end position="711"/>
    </location>
</feature>
<name>A0A2A6BB18_PRIPA</name>
<feature type="compositionally biased region" description="Basic and acidic residues" evidence="2">
    <location>
        <begin position="851"/>
        <end position="864"/>
    </location>
</feature>
<dbReference type="GO" id="GO:0007155">
    <property type="term" value="P:cell adhesion"/>
    <property type="evidence" value="ECO:0000318"/>
    <property type="project" value="GO_Central"/>
</dbReference>
<feature type="compositionally biased region" description="Acidic residues" evidence="2">
    <location>
        <begin position="773"/>
        <end position="786"/>
    </location>
</feature>
<feature type="region of interest" description="Disordered" evidence="2">
    <location>
        <begin position="1097"/>
        <end position="1159"/>
    </location>
</feature>
<dbReference type="GO" id="GO:0035091">
    <property type="term" value="F:phosphatidylinositol binding"/>
    <property type="evidence" value="ECO:0000318"/>
    <property type="project" value="GO_Central"/>
</dbReference>
<protein>
    <submittedName>
        <fullName evidence="3">Par-3</fullName>
    </submittedName>
</protein>
<dbReference type="EnsemblMetazoa" id="PPA05705.1">
    <property type="protein sequence ID" value="PPA05705.1"/>
    <property type="gene ID" value="WBGene00095259"/>
</dbReference>
<dbReference type="Pfam" id="PF00595">
    <property type="entry name" value="PDZ"/>
    <property type="match status" value="3"/>
</dbReference>
<dbReference type="SUPFAM" id="SSF50156">
    <property type="entry name" value="PDZ domain-like"/>
    <property type="match status" value="3"/>
</dbReference>
<keyword evidence="1" id="KW-0175">Coiled coil</keyword>
<proteinExistence type="predicted"/>
<dbReference type="GO" id="GO:0016324">
    <property type="term" value="C:apical plasma membrane"/>
    <property type="evidence" value="ECO:0000318"/>
    <property type="project" value="GO_Central"/>
</dbReference>
<evidence type="ECO:0000256" key="1">
    <source>
        <dbReference type="SAM" id="Coils"/>
    </source>
</evidence>
<dbReference type="PANTHER" id="PTHR16484:SF17">
    <property type="entry name" value="BAZOOKA, ISOFORM B"/>
    <property type="match status" value="1"/>
</dbReference>
<feature type="region of interest" description="Disordered" evidence="2">
    <location>
        <begin position="110"/>
        <end position="210"/>
    </location>
</feature>
<keyword evidence="4" id="KW-1185">Reference proteome</keyword>
<dbReference type="GO" id="GO:0051660">
    <property type="term" value="P:establishment of centrosome localization"/>
    <property type="evidence" value="ECO:0000318"/>
    <property type="project" value="GO_Central"/>
</dbReference>
<dbReference type="PROSITE" id="PS50106">
    <property type="entry name" value="PDZ"/>
    <property type="match status" value="3"/>
</dbReference>
<dbReference type="GO" id="GO:0008104">
    <property type="term" value="P:intracellular protein localization"/>
    <property type="evidence" value="ECO:0000318"/>
    <property type="project" value="GO_Central"/>
</dbReference>
<feature type="compositionally biased region" description="Gly residues" evidence="2">
    <location>
        <begin position="1097"/>
        <end position="1110"/>
    </location>
</feature>